<dbReference type="SUPFAM" id="SSF52047">
    <property type="entry name" value="RNI-like"/>
    <property type="match status" value="1"/>
</dbReference>
<dbReference type="Proteomes" id="UP000696485">
    <property type="component" value="Unassembled WGS sequence"/>
</dbReference>
<proteinExistence type="predicted"/>
<reference evidence="1" key="1">
    <citation type="journal article" date="2020" name="Fungal Divers.">
        <title>Resolving the Mortierellaceae phylogeny through synthesis of multi-gene phylogenetics and phylogenomics.</title>
        <authorList>
            <person name="Vandepol N."/>
            <person name="Liber J."/>
            <person name="Desiro A."/>
            <person name="Na H."/>
            <person name="Kennedy M."/>
            <person name="Barry K."/>
            <person name="Grigoriev I.V."/>
            <person name="Miller A.N."/>
            <person name="O'Donnell K."/>
            <person name="Stajich J.E."/>
            <person name="Bonito G."/>
        </authorList>
    </citation>
    <scope>NUCLEOTIDE SEQUENCE</scope>
    <source>
        <strain evidence="1">NVP1</strain>
    </source>
</reference>
<comment type="caution">
    <text evidence="1">The sequence shown here is derived from an EMBL/GenBank/DDBJ whole genome shotgun (WGS) entry which is preliminary data.</text>
</comment>
<keyword evidence="2" id="KW-1185">Reference proteome</keyword>
<evidence type="ECO:0000313" key="2">
    <source>
        <dbReference type="Proteomes" id="UP000696485"/>
    </source>
</evidence>
<name>A0A9P5SL27_9FUNG</name>
<evidence type="ECO:0000313" key="1">
    <source>
        <dbReference type="EMBL" id="KAF9330512.1"/>
    </source>
</evidence>
<sequence>MTISPFHILHILDGITDCLLFNDLFSCVLVNREWHELINPILWKDVITFRSISKSRLYWFCHDYTLTAHCQQTLEKYAHHIRAVTCQGARSLRALRTVKCKDVTEINYVVRPENDTKNAGLDDLFDWIRIISPQLRAIFIEEITLTSYSLSGQLDDLLDLLDDFPHITNIYLGIDYIHNLLRHLCDYEKLLPEALIRHSAVLTILTFNFLPVEQLYAVVTGCPALQELRVNALRVVGSELAVSPDWICQGLQHLTIRLEHGDAVDKQDYDMQQMYERNALLKELCMDVHREEYPGTSPFVQRSLEPLRKLPQLAELQQLRQLIIAGVAHMIGQSEVELMVVHWPRLQSLELPILNEYDGSGMYALASVHTFDGRVPNYARWFPGLHGVIPTKCYTLSKDRHVTYDWEWRH</sequence>
<protein>
    <recommendedName>
        <fullName evidence="3">F-box domain-containing protein</fullName>
    </recommendedName>
</protein>
<dbReference type="InterPro" id="IPR032675">
    <property type="entry name" value="LRR_dom_sf"/>
</dbReference>
<dbReference type="Gene3D" id="3.80.10.10">
    <property type="entry name" value="Ribonuclease Inhibitor"/>
    <property type="match status" value="1"/>
</dbReference>
<evidence type="ECO:0008006" key="3">
    <source>
        <dbReference type="Google" id="ProtNLM"/>
    </source>
</evidence>
<dbReference type="EMBL" id="JAAAUY010000392">
    <property type="protein sequence ID" value="KAF9330512.1"/>
    <property type="molecule type" value="Genomic_DNA"/>
</dbReference>
<gene>
    <name evidence="1" type="ORF">BG006_006542</name>
</gene>
<accession>A0A9P5SL27</accession>
<dbReference type="AlphaFoldDB" id="A0A9P5SL27"/>
<organism evidence="1 2">
    <name type="scientific">Podila minutissima</name>
    <dbReference type="NCBI Taxonomy" id="64525"/>
    <lineage>
        <taxon>Eukaryota</taxon>
        <taxon>Fungi</taxon>
        <taxon>Fungi incertae sedis</taxon>
        <taxon>Mucoromycota</taxon>
        <taxon>Mortierellomycotina</taxon>
        <taxon>Mortierellomycetes</taxon>
        <taxon>Mortierellales</taxon>
        <taxon>Mortierellaceae</taxon>
        <taxon>Podila</taxon>
    </lineage>
</organism>